<dbReference type="InterPro" id="IPR051156">
    <property type="entry name" value="Mito/Outer_Membr_Metalloprot"/>
</dbReference>
<evidence type="ECO:0000313" key="8">
    <source>
        <dbReference type="EMBL" id="KKW67160.1"/>
    </source>
</evidence>
<feature type="domain" description="Peptidase M48" evidence="7">
    <location>
        <begin position="86"/>
        <end position="249"/>
    </location>
</feature>
<dbReference type="GO" id="GO:0016020">
    <property type="term" value="C:membrane"/>
    <property type="evidence" value="ECO:0007669"/>
    <property type="project" value="TreeGrafter"/>
</dbReference>
<dbReference type="Proteomes" id="UP000050580">
    <property type="component" value="Unassembled WGS sequence"/>
</dbReference>
<dbReference type="PANTHER" id="PTHR22726">
    <property type="entry name" value="METALLOENDOPEPTIDASE OMA1"/>
    <property type="match status" value="1"/>
</dbReference>
<comment type="similarity">
    <text evidence="6">Belongs to the peptidase M48 family.</text>
</comment>
<protein>
    <recommendedName>
        <fullName evidence="7">Peptidase M48 domain-containing protein</fullName>
    </recommendedName>
</protein>
<dbReference type="GO" id="GO:0051603">
    <property type="term" value="P:proteolysis involved in protein catabolic process"/>
    <property type="evidence" value="ECO:0007669"/>
    <property type="project" value="TreeGrafter"/>
</dbReference>
<keyword evidence="1 6" id="KW-0645">Protease</keyword>
<organism evidence="8 9">
    <name type="scientific">Lampropedia cohaerens</name>
    <dbReference type="NCBI Taxonomy" id="1610491"/>
    <lineage>
        <taxon>Bacteria</taxon>
        <taxon>Pseudomonadati</taxon>
        <taxon>Pseudomonadota</taxon>
        <taxon>Betaproteobacteria</taxon>
        <taxon>Burkholderiales</taxon>
        <taxon>Comamonadaceae</taxon>
        <taxon>Lampropedia</taxon>
    </lineage>
</organism>
<dbReference type="Gene3D" id="3.30.2010.10">
    <property type="entry name" value="Metalloproteases ('zincins'), catalytic domain"/>
    <property type="match status" value="1"/>
</dbReference>
<comment type="cofactor">
    <cofactor evidence="6">
        <name>Zn(2+)</name>
        <dbReference type="ChEBI" id="CHEBI:29105"/>
    </cofactor>
    <text evidence="6">Binds 1 zinc ion per subunit.</text>
</comment>
<evidence type="ECO:0000256" key="5">
    <source>
        <dbReference type="ARBA" id="ARBA00023049"/>
    </source>
</evidence>
<sequence length="254" mass="26407">MQGGVSKKLLVAVALAVTVAGCQLNDGILNAGGKALAAAFLSDQDVAALSQQACEAADAENRVAASGSRYAQRLARLVQPFPRQINDQPLNYKVYEGEEVNAWAMANGCVRVYTALMDLMNDAELQGVIGHEIGHVALGHSAARLRTAYMTSAAREAVAASGSTTAAVLSQSVAGDLAETLIHAQFSQANELAADDYSVSLLQQLGIDPRALVTGFQKLSALSSGGGAIANLVSSHPPSARRAEHIERRLAGGR</sequence>
<dbReference type="Pfam" id="PF01435">
    <property type="entry name" value="Peptidase_M48"/>
    <property type="match status" value="1"/>
</dbReference>
<proteinExistence type="inferred from homology"/>
<dbReference type="PROSITE" id="PS51257">
    <property type="entry name" value="PROKAR_LIPOPROTEIN"/>
    <property type="match status" value="1"/>
</dbReference>
<name>A0A0U1PXD7_9BURK</name>
<dbReference type="InterPro" id="IPR001915">
    <property type="entry name" value="Peptidase_M48"/>
</dbReference>
<keyword evidence="2" id="KW-0479">Metal-binding</keyword>
<reference evidence="8 9" key="1">
    <citation type="submission" date="2015-05" db="EMBL/GenBank/DDBJ databases">
        <title>Draft genome sequence of Lampropedia sp. CT6, isolated from the microbial mat of a hot water spring, located at Manikaran, India.</title>
        <authorList>
            <person name="Tripathi C."/>
            <person name="Rani P."/>
            <person name="Mahato N.K."/>
            <person name="Lal R."/>
        </authorList>
    </citation>
    <scope>NUCLEOTIDE SEQUENCE [LARGE SCALE GENOMIC DNA]</scope>
    <source>
        <strain evidence="8 9">CT6</strain>
    </source>
</reference>
<evidence type="ECO:0000313" key="9">
    <source>
        <dbReference type="Proteomes" id="UP000050580"/>
    </source>
</evidence>
<keyword evidence="5 6" id="KW-0482">Metalloprotease</keyword>
<dbReference type="GO" id="GO:0046872">
    <property type="term" value="F:metal ion binding"/>
    <property type="evidence" value="ECO:0007669"/>
    <property type="project" value="UniProtKB-KW"/>
</dbReference>
<dbReference type="PANTHER" id="PTHR22726:SF8">
    <property type="entry name" value="METALLOPROTEASE YCAL"/>
    <property type="match status" value="1"/>
</dbReference>
<evidence type="ECO:0000256" key="4">
    <source>
        <dbReference type="ARBA" id="ARBA00022833"/>
    </source>
</evidence>
<evidence type="ECO:0000259" key="7">
    <source>
        <dbReference type="Pfam" id="PF01435"/>
    </source>
</evidence>
<comment type="caution">
    <text evidence="8">The sequence shown here is derived from an EMBL/GenBank/DDBJ whole genome shotgun (WGS) entry which is preliminary data.</text>
</comment>
<dbReference type="EMBL" id="LBNQ01000037">
    <property type="protein sequence ID" value="KKW67160.1"/>
    <property type="molecule type" value="Genomic_DNA"/>
</dbReference>
<evidence type="ECO:0000256" key="3">
    <source>
        <dbReference type="ARBA" id="ARBA00022801"/>
    </source>
</evidence>
<evidence type="ECO:0000256" key="1">
    <source>
        <dbReference type="ARBA" id="ARBA00022670"/>
    </source>
</evidence>
<gene>
    <name evidence="8" type="ORF">AAV94_12040</name>
</gene>
<evidence type="ECO:0000256" key="6">
    <source>
        <dbReference type="RuleBase" id="RU003983"/>
    </source>
</evidence>
<dbReference type="AlphaFoldDB" id="A0A0U1PXD7"/>
<dbReference type="GO" id="GO:0004222">
    <property type="term" value="F:metalloendopeptidase activity"/>
    <property type="evidence" value="ECO:0007669"/>
    <property type="project" value="InterPro"/>
</dbReference>
<dbReference type="RefSeq" id="WP_046742559.1">
    <property type="nucleotide sequence ID" value="NZ_LBNQ01000037.1"/>
</dbReference>
<evidence type="ECO:0000256" key="2">
    <source>
        <dbReference type="ARBA" id="ARBA00022723"/>
    </source>
</evidence>
<keyword evidence="3 6" id="KW-0378">Hydrolase</keyword>
<accession>A0A0U1PXD7</accession>
<dbReference type="STRING" id="1610491.AAV94_12040"/>
<keyword evidence="9" id="KW-1185">Reference proteome</keyword>
<keyword evidence="4 6" id="KW-0862">Zinc</keyword>